<accession>A0AAE7CPA3</accession>
<dbReference type="InterPro" id="IPR050330">
    <property type="entry name" value="Bact_OuterMem_StrucFunc"/>
</dbReference>
<dbReference type="InterPro" id="IPR036737">
    <property type="entry name" value="OmpA-like_sf"/>
</dbReference>
<evidence type="ECO:0000313" key="6">
    <source>
        <dbReference type="Proteomes" id="UP000502504"/>
    </source>
</evidence>
<dbReference type="SUPFAM" id="SSF103088">
    <property type="entry name" value="OmpA-like"/>
    <property type="match status" value="1"/>
</dbReference>
<keyword evidence="1" id="KW-0472">Membrane</keyword>
<dbReference type="CDD" id="cd07185">
    <property type="entry name" value="OmpA_C-like"/>
    <property type="match status" value="1"/>
</dbReference>
<name>A0AAE7CPA3_STRAT</name>
<feature type="domain" description="OmpA-like" evidence="4">
    <location>
        <begin position="287"/>
        <end position="410"/>
    </location>
</feature>
<dbReference type="Gene3D" id="3.30.1330.60">
    <property type="entry name" value="OmpA-like domain"/>
    <property type="match status" value="1"/>
</dbReference>
<feature type="chain" id="PRO_5042147337" evidence="3">
    <location>
        <begin position="24"/>
        <end position="410"/>
    </location>
</feature>
<organism evidence="5 6">
    <name type="scientific">Streptomyces antibioticus</name>
    <dbReference type="NCBI Taxonomy" id="1890"/>
    <lineage>
        <taxon>Bacteria</taxon>
        <taxon>Bacillati</taxon>
        <taxon>Actinomycetota</taxon>
        <taxon>Actinomycetes</taxon>
        <taxon>Kitasatosporales</taxon>
        <taxon>Streptomycetaceae</taxon>
        <taxon>Streptomyces</taxon>
    </lineage>
</organism>
<dbReference type="PROSITE" id="PS51123">
    <property type="entry name" value="OMPA_2"/>
    <property type="match status" value="1"/>
</dbReference>
<dbReference type="RefSeq" id="WP_078636512.1">
    <property type="nucleotide sequence ID" value="NZ_CM007717.1"/>
</dbReference>
<evidence type="ECO:0000256" key="1">
    <source>
        <dbReference type="PROSITE-ProRule" id="PRU00473"/>
    </source>
</evidence>
<proteinExistence type="predicted"/>
<protein>
    <submittedName>
        <fullName evidence="5">OmpA family protein</fullName>
    </submittedName>
</protein>
<reference evidence="5 6" key="1">
    <citation type="submission" date="2020-03" db="EMBL/GenBank/DDBJ databases">
        <title>Is there a link between lipid content and antibiotic production in Streptomyces?</title>
        <authorList>
            <person name="David M."/>
            <person name="Lejeune C."/>
            <person name="Abreu S."/>
            <person name="Thibessard A."/>
            <person name="Leblond P."/>
            <person name="Chaminade P."/>
            <person name="Virolle M.-J."/>
        </authorList>
    </citation>
    <scope>NUCLEOTIDE SEQUENCE [LARGE SCALE GENOMIC DNA]</scope>
    <source>
        <strain evidence="5 6">DSM 41481</strain>
    </source>
</reference>
<dbReference type="InterPro" id="IPR006665">
    <property type="entry name" value="OmpA-like"/>
</dbReference>
<dbReference type="PROSITE" id="PS51257">
    <property type="entry name" value="PROKAR_LIPOPROTEIN"/>
    <property type="match status" value="1"/>
</dbReference>
<keyword evidence="3" id="KW-0732">Signal</keyword>
<feature type="region of interest" description="Disordered" evidence="2">
    <location>
        <begin position="261"/>
        <end position="283"/>
    </location>
</feature>
<sequence>MKRTTPRRTAVLAAALLMASALAGCQDEGGGDNTTVQNNVDDKQCADVRNAEQPASAKTVALIGDVTASVRAHEVAPPGAADVLTVAQKEHARVTFVPVDGTDAVRDPVAGYSLDPLPDNRSAFANRVRAAAVACARRDARGSALRPRKPGSDLLTALATAARERPSWIVIDSDGISTAGALDLADTGYDVSPDDLVAQLRESGSLPRLPEGVRVTWLSLGSSSVPLGTAQVEQLRALWRALLTASGVSADDIEFDDRAAPAATATPSGGTDGSGLPQDTVPEPKVVSLNDGWEIPAALLFAPESARLLPSTETTLQDVADRIRAAPGARRYTVTGHTAAYGTAAGRRTLSVQRATAVRDALVRLGVPRDRLTVRGVGATRPKRPEILPDGTHDLSAARENRRVVIEPIS</sequence>
<dbReference type="PANTHER" id="PTHR30329:SF21">
    <property type="entry name" value="LIPOPROTEIN YIAD-RELATED"/>
    <property type="match status" value="1"/>
</dbReference>
<dbReference type="PANTHER" id="PTHR30329">
    <property type="entry name" value="STATOR ELEMENT OF FLAGELLAR MOTOR COMPLEX"/>
    <property type="match status" value="1"/>
</dbReference>
<dbReference type="Pfam" id="PF00691">
    <property type="entry name" value="OmpA"/>
    <property type="match status" value="1"/>
</dbReference>
<dbReference type="Proteomes" id="UP000502504">
    <property type="component" value="Chromosome"/>
</dbReference>
<gene>
    <name evidence="5" type="ORF">HCX60_36325</name>
</gene>
<dbReference type="EMBL" id="CP050692">
    <property type="protein sequence ID" value="QIT48322.1"/>
    <property type="molecule type" value="Genomic_DNA"/>
</dbReference>
<evidence type="ECO:0000259" key="4">
    <source>
        <dbReference type="PROSITE" id="PS51123"/>
    </source>
</evidence>
<evidence type="ECO:0000313" key="5">
    <source>
        <dbReference type="EMBL" id="QIT48322.1"/>
    </source>
</evidence>
<feature type="signal peptide" evidence="3">
    <location>
        <begin position="1"/>
        <end position="23"/>
    </location>
</feature>
<dbReference type="AlphaFoldDB" id="A0AAE7CPA3"/>
<evidence type="ECO:0000256" key="3">
    <source>
        <dbReference type="SAM" id="SignalP"/>
    </source>
</evidence>
<evidence type="ECO:0000256" key="2">
    <source>
        <dbReference type="SAM" id="MobiDB-lite"/>
    </source>
</evidence>
<dbReference type="GO" id="GO:0016020">
    <property type="term" value="C:membrane"/>
    <property type="evidence" value="ECO:0007669"/>
    <property type="project" value="UniProtKB-UniRule"/>
</dbReference>